<dbReference type="RefSeq" id="WP_090503486.1">
    <property type="nucleotide sequence ID" value="NZ_FOWX01000026.1"/>
</dbReference>
<keyword evidence="1" id="KW-0732">Signal</keyword>
<organism evidence="2 3">
    <name type="scientific">Pseudomonas borbori</name>
    <dbReference type="NCBI Taxonomy" id="289003"/>
    <lineage>
        <taxon>Bacteria</taxon>
        <taxon>Pseudomonadati</taxon>
        <taxon>Pseudomonadota</taxon>
        <taxon>Gammaproteobacteria</taxon>
        <taxon>Pseudomonadales</taxon>
        <taxon>Pseudomonadaceae</taxon>
        <taxon>Pseudomonas</taxon>
    </lineage>
</organism>
<feature type="signal peptide" evidence="1">
    <location>
        <begin position="1"/>
        <end position="36"/>
    </location>
</feature>
<evidence type="ECO:0000256" key="1">
    <source>
        <dbReference type="SAM" id="SignalP"/>
    </source>
</evidence>
<accession>A0A1I5UN41</accession>
<dbReference type="OrthoDB" id="935695at2"/>
<dbReference type="InterPro" id="IPR025644">
    <property type="entry name" value="DUF4344"/>
</dbReference>
<evidence type="ECO:0000313" key="3">
    <source>
        <dbReference type="Proteomes" id="UP000198784"/>
    </source>
</evidence>
<evidence type="ECO:0000313" key="2">
    <source>
        <dbReference type="EMBL" id="SFP96608.1"/>
    </source>
</evidence>
<dbReference type="EMBL" id="FOWX01000026">
    <property type="protein sequence ID" value="SFP96608.1"/>
    <property type="molecule type" value="Genomic_DNA"/>
</dbReference>
<proteinExistence type="predicted"/>
<name>A0A1I5UN41_9PSED</name>
<dbReference type="Pfam" id="PF14247">
    <property type="entry name" value="DUF4344"/>
    <property type="match status" value="2"/>
</dbReference>
<dbReference type="AlphaFoldDB" id="A0A1I5UN41"/>
<dbReference type="Proteomes" id="UP000198784">
    <property type="component" value="Unassembled WGS sequence"/>
</dbReference>
<sequence>MKPSCSQPSLATRGRRLVVRATLCLALLLTGAASMATEEPPPEALRSDSARFVAVNAEFTLAHEMGHLLIAELNLPLLGREEDAADQLGFISLFLSSGRQRDADFYAKLLDIADYWRLEWQRVKPEHEQVYAWASHGLDEQRFYNLACLIYGSDPDRLEWVPKITGLPVERALYCDQEYAQVRKALAWVEQQHGRRPGEPIEHRIQVIYEPPSLRPEESRRLLDQIRRSGEVEAIAARASQTYRLPRDLVLRLASCGAPDAWYSRTGGELVLCYERLVHFQLLAVQLPRLRQAALQACDSCRRP</sequence>
<keyword evidence="3" id="KW-1185">Reference proteome</keyword>
<dbReference type="STRING" id="289003.SAMN05216190_12646"/>
<protein>
    <submittedName>
        <fullName evidence="2">Putative metallopeptidase</fullName>
    </submittedName>
</protein>
<reference evidence="3" key="1">
    <citation type="submission" date="2016-10" db="EMBL/GenBank/DDBJ databases">
        <authorList>
            <person name="Varghese N."/>
            <person name="Submissions S."/>
        </authorList>
    </citation>
    <scope>NUCLEOTIDE SEQUENCE [LARGE SCALE GENOMIC DNA]</scope>
    <source>
        <strain evidence="3">DSM 17834</strain>
    </source>
</reference>
<feature type="chain" id="PRO_5011716849" evidence="1">
    <location>
        <begin position="37"/>
        <end position="304"/>
    </location>
</feature>
<gene>
    <name evidence="2" type="ORF">SAMN05216190_12646</name>
</gene>